<dbReference type="PIRSF" id="PIRSF001092">
    <property type="entry name" value="Alpha-L-fucosidase"/>
    <property type="match status" value="1"/>
</dbReference>
<dbReference type="InterPro" id="IPR017853">
    <property type="entry name" value="GH"/>
</dbReference>
<feature type="signal peptide" evidence="7">
    <location>
        <begin position="1"/>
        <end position="21"/>
    </location>
</feature>
<evidence type="ECO:0000313" key="9">
    <source>
        <dbReference type="EMBL" id="GAA4307107.1"/>
    </source>
</evidence>
<dbReference type="PANTHER" id="PTHR10030:SF37">
    <property type="entry name" value="ALPHA-L-FUCOSIDASE-RELATED"/>
    <property type="match status" value="1"/>
</dbReference>
<comment type="similarity">
    <text evidence="2">Belongs to the glycosyl hydrolase 29 family.</text>
</comment>
<dbReference type="PRINTS" id="PR00741">
    <property type="entry name" value="GLHYDRLASE29"/>
</dbReference>
<accession>A0ABP8FM94</accession>
<dbReference type="SMART" id="SM00812">
    <property type="entry name" value="Alpha_L_fucos"/>
    <property type="match status" value="1"/>
</dbReference>
<evidence type="ECO:0000256" key="7">
    <source>
        <dbReference type="SAM" id="SignalP"/>
    </source>
</evidence>
<sequence length="430" mass="48751">MKKYLLAIFLLSVLSTSFGQAQLKTPKAVMDKFMDHRFGMFIHFGPVTLRGTEIGWSRNEQVPGDDYDNLYKEFNPVLFNADEWVKTAKDAGMKYLTITSKHHDGFCLWPTAYSDYNITKSPFKRDIVGELAKACKKQGIVFCIYFTVLDWHDADYPEHRNAKEPKVKGDMKAFVGRMKNELTEVITKYHPAMLWFDGYWEEPWKNEYGREVYNHIKSLDVNIVVNNRLGKDPNTLSGDGAVGDYLTPEQQIGKLNMVEPWETCMTICNQWSWKPNDGMKSAKECIQTLAKTASGNGNLLFNVGPMMDGRIEQRQINRLKEMGDWLKVYGSAIYSTKGGPYVPNDIYGTTRKGNKIFVHLFKKEGNMLTLPALKEAVIKKATFMNGTVLSFKQGATVTIDLPDNLPDANSNVIVLELDKNAESLPVVTTS</sequence>
<evidence type="ECO:0000256" key="4">
    <source>
        <dbReference type="ARBA" id="ARBA00022729"/>
    </source>
</evidence>
<dbReference type="InterPro" id="IPR057739">
    <property type="entry name" value="Glyco_hydro_29_N"/>
</dbReference>
<feature type="chain" id="PRO_5047399747" description="alpha-L-fucosidase" evidence="7">
    <location>
        <begin position="22"/>
        <end position="430"/>
    </location>
</feature>
<keyword evidence="4 7" id="KW-0732">Signal</keyword>
<evidence type="ECO:0000256" key="1">
    <source>
        <dbReference type="ARBA" id="ARBA00004071"/>
    </source>
</evidence>
<gene>
    <name evidence="9" type="ORF">GCM10023149_00560</name>
</gene>
<keyword evidence="5" id="KW-0378">Hydrolase</keyword>
<keyword evidence="10" id="KW-1185">Reference proteome</keyword>
<evidence type="ECO:0000256" key="2">
    <source>
        <dbReference type="ARBA" id="ARBA00007951"/>
    </source>
</evidence>
<evidence type="ECO:0000259" key="8">
    <source>
        <dbReference type="Pfam" id="PF01120"/>
    </source>
</evidence>
<protein>
    <recommendedName>
        <fullName evidence="3">alpha-L-fucosidase</fullName>
        <ecNumber evidence="3">3.2.1.51</ecNumber>
    </recommendedName>
</protein>
<evidence type="ECO:0000256" key="5">
    <source>
        <dbReference type="ARBA" id="ARBA00022801"/>
    </source>
</evidence>
<dbReference type="InterPro" id="IPR000933">
    <property type="entry name" value="Glyco_hydro_29"/>
</dbReference>
<dbReference type="RefSeq" id="WP_345208965.1">
    <property type="nucleotide sequence ID" value="NZ_BAABFT010000001.1"/>
</dbReference>
<reference evidence="10" key="1">
    <citation type="journal article" date="2019" name="Int. J. Syst. Evol. Microbiol.">
        <title>The Global Catalogue of Microorganisms (GCM) 10K type strain sequencing project: providing services to taxonomists for standard genome sequencing and annotation.</title>
        <authorList>
            <consortium name="The Broad Institute Genomics Platform"/>
            <consortium name="The Broad Institute Genome Sequencing Center for Infectious Disease"/>
            <person name="Wu L."/>
            <person name="Ma J."/>
        </authorList>
    </citation>
    <scope>NUCLEOTIDE SEQUENCE [LARGE SCALE GENOMIC DNA]</scope>
    <source>
        <strain evidence="10">JCM 17705</strain>
    </source>
</reference>
<evidence type="ECO:0000256" key="3">
    <source>
        <dbReference type="ARBA" id="ARBA00012662"/>
    </source>
</evidence>
<dbReference type="EMBL" id="BAABFT010000001">
    <property type="protein sequence ID" value="GAA4307107.1"/>
    <property type="molecule type" value="Genomic_DNA"/>
</dbReference>
<proteinExistence type="inferred from homology"/>
<dbReference type="EC" id="3.2.1.51" evidence="3"/>
<evidence type="ECO:0000256" key="6">
    <source>
        <dbReference type="ARBA" id="ARBA00023295"/>
    </source>
</evidence>
<feature type="domain" description="Glycoside hydrolase family 29 N-terminal" evidence="8">
    <location>
        <begin position="27"/>
        <end position="330"/>
    </location>
</feature>
<organism evidence="9 10">
    <name type="scientific">Mucilaginibacter gynuensis</name>
    <dbReference type="NCBI Taxonomy" id="1302236"/>
    <lineage>
        <taxon>Bacteria</taxon>
        <taxon>Pseudomonadati</taxon>
        <taxon>Bacteroidota</taxon>
        <taxon>Sphingobacteriia</taxon>
        <taxon>Sphingobacteriales</taxon>
        <taxon>Sphingobacteriaceae</taxon>
        <taxon>Mucilaginibacter</taxon>
    </lineage>
</organism>
<keyword evidence="6" id="KW-0326">Glycosidase</keyword>
<evidence type="ECO:0000313" key="10">
    <source>
        <dbReference type="Proteomes" id="UP001500582"/>
    </source>
</evidence>
<dbReference type="Proteomes" id="UP001500582">
    <property type="component" value="Unassembled WGS sequence"/>
</dbReference>
<name>A0ABP8FM94_9SPHI</name>
<comment type="caution">
    <text evidence="9">The sequence shown here is derived from an EMBL/GenBank/DDBJ whole genome shotgun (WGS) entry which is preliminary data.</text>
</comment>
<dbReference type="Pfam" id="PF01120">
    <property type="entry name" value="Alpha_L_fucos"/>
    <property type="match status" value="1"/>
</dbReference>
<dbReference type="SUPFAM" id="SSF51445">
    <property type="entry name" value="(Trans)glycosidases"/>
    <property type="match status" value="1"/>
</dbReference>
<comment type="function">
    <text evidence="1">Alpha-L-fucosidase is responsible for hydrolyzing the alpha-1,6-linked fucose joined to the reducing-end N-acetylglucosamine of the carbohydrate moieties of glycoproteins.</text>
</comment>
<dbReference type="PANTHER" id="PTHR10030">
    <property type="entry name" value="ALPHA-L-FUCOSIDASE"/>
    <property type="match status" value="1"/>
</dbReference>
<dbReference type="InterPro" id="IPR016286">
    <property type="entry name" value="FUC_metazoa-typ"/>
</dbReference>
<dbReference type="Gene3D" id="3.20.20.80">
    <property type="entry name" value="Glycosidases"/>
    <property type="match status" value="1"/>
</dbReference>